<keyword evidence="3" id="KW-0309">Germination</keyword>
<dbReference type="Pfam" id="PF25198">
    <property type="entry name" value="Spore_GerAC_N"/>
    <property type="match status" value="1"/>
</dbReference>
<evidence type="ECO:0000256" key="5">
    <source>
        <dbReference type="ARBA" id="ARBA00023136"/>
    </source>
</evidence>
<dbReference type="GO" id="GO:0009847">
    <property type="term" value="P:spore germination"/>
    <property type="evidence" value="ECO:0007669"/>
    <property type="project" value="InterPro"/>
</dbReference>
<evidence type="ECO:0000256" key="3">
    <source>
        <dbReference type="ARBA" id="ARBA00022544"/>
    </source>
</evidence>
<evidence type="ECO:0000256" key="6">
    <source>
        <dbReference type="ARBA" id="ARBA00023139"/>
    </source>
</evidence>
<dbReference type="RefSeq" id="WP_121203823.1">
    <property type="nucleotide sequence ID" value="NZ_RBZP01000004.1"/>
</dbReference>
<organism evidence="10 11">
    <name type="scientific">Oceanobacillus halophilus</name>
    <dbReference type="NCBI Taxonomy" id="930130"/>
    <lineage>
        <taxon>Bacteria</taxon>
        <taxon>Bacillati</taxon>
        <taxon>Bacillota</taxon>
        <taxon>Bacilli</taxon>
        <taxon>Bacillales</taxon>
        <taxon>Bacillaceae</taxon>
        <taxon>Oceanobacillus</taxon>
    </lineage>
</organism>
<comment type="caution">
    <text evidence="10">The sequence shown here is derived from an EMBL/GenBank/DDBJ whole genome shotgun (WGS) entry which is preliminary data.</text>
</comment>
<keyword evidence="6" id="KW-0564">Palmitate</keyword>
<evidence type="ECO:0000313" key="11">
    <source>
        <dbReference type="Proteomes" id="UP000269301"/>
    </source>
</evidence>
<name>A0A495A3S1_9BACI</name>
<keyword evidence="5" id="KW-0472">Membrane</keyword>
<evidence type="ECO:0000256" key="4">
    <source>
        <dbReference type="ARBA" id="ARBA00022729"/>
    </source>
</evidence>
<dbReference type="Proteomes" id="UP000269301">
    <property type="component" value="Unassembled WGS sequence"/>
</dbReference>
<reference evidence="10 11" key="1">
    <citation type="journal article" date="2016" name="Int. J. Syst. Evol. Microbiol.">
        <title>Oceanobacillus halophilus sp. nov., a novel moderately halophilic bacterium from a hypersaline lake.</title>
        <authorList>
            <person name="Amoozegar M.A."/>
            <person name="Bagheri M."/>
            <person name="Makhdoumi A."/>
            <person name="Nikou M.M."/>
            <person name="Fazeli S.A.S."/>
            <person name="Schumann P."/>
            <person name="Sproer C."/>
            <person name="Sanchez-Porro C."/>
            <person name="Ventosa A."/>
        </authorList>
    </citation>
    <scope>NUCLEOTIDE SEQUENCE [LARGE SCALE GENOMIC DNA]</scope>
    <source>
        <strain evidence="10 11">DSM 23996</strain>
    </source>
</reference>
<dbReference type="EMBL" id="RBZP01000004">
    <property type="protein sequence ID" value="RKQ34260.1"/>
    <property type="molecule type" value="Genomic_DNA"/>
</dbReference>
<evidence type="ECO:0000256" key="7">
    <source>
        <dbReference type="ARBA" id="ARBA00023288"/>
    </source>
</evidence>
<dbReference type="GO" id="GO:0016020">
    <property type="term" value="C:membrane"/>
    <property type="evidence" value="ECO:0007669"/>
    <property type="project" value="UniProtKB-SubCell"/>
</dbReference>
<evidence type="ECO:0000256" key="2">
    <source>
        <dbReference type="ARBA" id="ARBA00007886"/>
    </source>
</evidence>
<dbReference type="InterPro" id="IPR038501">
    <property type="entry name" value="Spore_GerAC_C_sf"/>
</dbReference>
<dbReference type="PANTHER" id="PTHR35789:SF1">
    <property type="entry name" value="SPORE GERMINATION PROTEIN B3"/>
    <property type="match status" value="1"/>
</dbReference>
<evidence type="ECO:0000256" key="1">
    <source>
        <dbReference type="ARBA" id="ARBA00004635"/>
    </source>
</evidence>
<feature type="domain" description="Spore germination protein N-terminal" evidence="9">
    <location>
        <begin position="22"/>
        <end position="190"/>
    </location>
</feature>
<dbReference type="OrthoDB" id="2592518at2"/>
<sequence>MKIKVPMLLFCLCILTGCWNNEELDESALVHGLGINKAEDSLHFSMEIIKPSKESSEGSASGENIIIEKEADTLIEAVRESIRDVKRRLHFDHNQLWVIGEKLAKDDMIGYLDLSRRDQMFRLNSYLFITEENPVDILETPTLYDDLSSTEIVSALEQTKHISGYTSVKMYDFFKAMEGPIPNAYIPIIQTTEENNQPITSLNGTAVINDGKMVGKLTNHETNGLNVLFNKASGGYSQLTMNGNKISIEINDSETTIEPVLKGNHLKAHIEVKILSTLADNTSKDTINKEWINQVEKKASDQIENHIHMTLDKLQQELKTDISGIGIETYRKYPQQWHHVQDNWDDVFSKADITVDVDTVVQHQGLINKSLERHRDKHHNNPYKFNRGN</sequence>
<dbReference type="PANTHER" id="PTHR35789">
    <property type="entry name" value="SPORE GERMINATION PROTEIN B3"/>
    <property type="match status" value="1"/>
</dbReference>
<dbReference type="NCBIfam" id="TIGR02887">
    <property type="entry name" value="spore_ger_x_C"/>
    <property type="match status" value="1"/>
</dbReference>
<dbReference type="InterPro" id="IPR046953">
    <property type="entry name" value="Spore_GerAC-like_C"/>
</dbReference>
<dbReference type="Gene3D" id="3.30.300.210">
    <property type="entry name" value="Nutrient germinant receptor protein C, domain 3"/>
    <property type="match status" value="1"/>
</dbReference>
<dbReference type="InterPro" id="IPR057336">
    <property type="entry name" value="GerAC_N"/>
</dbReference>
<feature type="domain" description="Spore germination GerAC-like C-terminal" evidence="8">
    <location>
        <begin position="203"/>
        <end position="365"/>
    </location>
</feature>
<gene>
    <name evidence="10" type="ORF">D8M06_07715</name>
</gene>
<keyword evidence="7" id="KW-0449">Lipoprotein</keyword>
<keyword evidence="4" id="KW-0732">Signal</keyword>
<dbReference type="Pfam" id="PF05504">
    <property type="entry name" value="Spore_GerAC"/>
    <property type="match status" value="1"/>
</dbReference>
<dbReference type="AlphaFoldDB" id="A0A495A3S1"/>
<comment type="similarity">
    <text evidence="2">Belongs to the GerABKC lipoprotein family.</text>
</comment>
<dbReference type="InterPro" id="IPR008844">
    <property type="entry name" value="Spore_GerAC-like"/>
</dbReference>
<keyword evidence="11" id="KW-1185">Reference proteome</keyword>
<protein>
    <submittedName>
        <fullName evidence="10">Ger(X)C family spore germination protein</fullName>
    </submittedName>
</protein>
<evidence type="ECO:0000259" key="9">
    <source>
        <dbReference type="Pfam" id="PF25198"/>
    </source>
</evidence>
<evidence type="ECO:0000259" key="8">
    <source>
        <dbReference type="Pfam" id="PF05504"/>
    </source>
</evidence>
<accession>A0A495A3S1</accession>
<evidence type="ECO:0000313" key="10">
    <source>
        <dbReference type="EMBL" id="RKQ34260.1"/>
    </source>
</evidence>
<proteinExistence type="inferred from homology"/>
<dbReference type="PROSITE" id="PS51257">
    <property type="entry name" value="PROKAR_LIPOPROTEIN"/>
    <property type="match status" value="1"/>
</dbReference>
<comment type="subcellular location">
    <subcellularLocation>
        <location evidence="1">Membrane</location>
        <topology evidence="1">Lipid-anchor</topology>
    </subcellularLocation>
</comment>